<comment type="caution">
    <text evidence="2">The sequence shown here is derived from an EMBL/GenBank/DDBJ whole genome shotgun (WGS) entry which is preliminary data.</text>
</comment>
<gene>
    <name evidence="2" type="ORF">PLOB_00002574</name>
</gene>
<accession>A0ABN8N615</accession>
<proteinExistence type="predicted"/>
<keyword evidence="1" id="KW-0732">Signal</keyword>
<keyword evidence="3" id="KW-1185">Reference proteome</keyword>
<dbReference type="Proteomes" id="UP001159405">
    <property type="component" value="Unassembled WGS sequence"/>
</dbReference>
<evidence type="ECO:0000313" key="3">
    <source>
        <dbReference type="Proteomes" id="UP001159405"/>
    </source>
</evidence>
<organism evidence="2 3">
    <name type="scientific">Porites lobata</name>
    <dbReference type="NCBI Taxonomy" id="104759"/>
    <lineage>
        <taxon>Eukaryota</taxon>
        <taxon>Metazoa</taxon>
        <taxon>Cnidaria</taxon>
        <taxon>Anthozoa</taxon>
        <taxon>Hexacorallia</taxon>
        <taxon>Scleractinia</taxon>
        <taxon>Fungiina</taxon>
        <taxon>Poritidae</taxon>
        <taxon>Porites</taxon>
    </lineage>
</organism>
<reference evidence="2 3" key="1">
    <citation type="submission" date="2022-05" db="EMBL/GenBank/DDBJ databases">
        <authorList>
            <consortium name="Genoscope - CEA"/>
            <person name="William W."/>
        </authorList>
    </citation>
    <scope>NUCLEOTIDE SEQUENCE [LARGE SCALE GENOMIC DNA]</scope>
</reference>
<evidence type="ECO:0000256" key="1">
    <source>
        <dbReference type="SAM" id="SignalP"/>
    </source>
</evidence>
<dbReference type="EMBL" id="CALNXK010000011">
    <property type="protein sequence ID" value="CAH3043657.1"/>
    <property type="molecule type" value="Genomic_DNA"/>
</dbReference>
<feature type="signal peptide" evidence="1">
    <location>
        <begin position="1"/>
        <end position="19"/>
    </location>
</feature>
<evidence type="ECO:0000313" key="2">
    <source>
        <dbReference type="EMBL" id="CAH3043657.1"/>
    </source>
</evidence>
<name>A0ABN8N615_9CNID</name>
<evidence type="ECO:0008006" key="4">
    <source>
        <dbReference type="Google" id="ProtNLM"/>
    </source>
</evidence>
<sequence length="125" mass="14689">MKKMLYIVVIFQLSIYFQQEDDETRTSERAIREARRNRVLNEDKAGWHVIVKFANGERISRYIRKESCYQAVYDWVGYQDGRPLFFTLHGGGGVKKLEDPVEGHCLLHVQERVSILILNNESRQS</sequence>
<feature type="chain" id="PRO_5046459087" description="UBX domain-containing protein" evidence="1">
    <location>
        <begin position="20"/>
        <end position="125"/>
    </location>
</feature>
<protein>
    <recommendedName>
        <fullName evidence="4">UBX domain-containing protein</fullName>
    </recommendedName>
</protein>